<name>A0A1H5LHX8_9MICO</name>
<evidence type="ECO:0000313" key="2">
    <source>
        <dbReference type="Proteomes" id="UP000199220"/>
    </source>
</evidence>
<dbReference type="RefSeq" id="WP_089773696.1">
    <property type="nucleotide sequence ID" value="NZ_FNTX01000002.1"/>
</dbReference>
<accession>A0A1H5LHX8</accession>
<dbReference type="STRING" id="648782.SAMN04488554_2795"/>
<dbReference type="Proteomes" id="UP000199220">
    <property type="component" value="Unassembled WGS sequence"/>
</dbReference>
<dbReference type="NCBIfam" id="TIGR04088">
    <property type="entry name" value="cognate_SipW"/>
    <property type="match status" value="1"/>
</dbReference>
<reference evidence="2" key="1">
    <citation type="submission" date="2016-10" db="EMBL/GenBank/DDBJ databases">
        <authorList>
            <person name="Varghese N."/>
            <person name="Submissions S."/>
        </authorList>
    </citation>
    <scope>NUCLEOTIDE SEQUENCE [LARGE SCALE GENOMIC DNA]</scope>
    <source>
        <strain evidence="2">DSM 21368</strain>
    </source>
</reference>
<dbReference type="AlphaFoldDB" id="A0A1H5LHX8"/>
<proteinExistence type="predicted"/>
<sequence>MTSTQPRPQSSRKVRALLAGGLVLGVGAAVTLAAWNDSEFTSGLFGAGSFNLQGSSTSAVDGYSDHESADGAAALTFTTPVDNLAPDDVVYAPFWVRLGADTTSPAELDLVALDSTDDAGNNSANLSYAVYAIAPDAACDETATASTELGSGATLADETAVAGGAVALPVGSPTTSPGAATQLCTIVTAGADLEQGGQTTAVWQFTATSE</sequence>
<dbReference type="OrthoDB" id="5070303at2"/>
<dbReference type="EMBL" id="FNTX01000002">
    <property type="protein sequence ID" value="SEE76031.1"/>
    <property type="molecule type" value="Genomic_DNA"/>
</dbReference>
<gene>
    <name evidence="1" type="ORF">SAMN04488554_2795</name>
</gene>
<protein>
    <submittedName>
        <fullName evidence="1">SipW-cognate class signal peptide</fullName>
    </submittedName>
</protein>
<keyword evidence="2" id="KW-1185">Reference proteome</keyword>
<organism evidence="1 2">
    <name type="scientific">Ruania alba</name>
    <dbReference type="NCBI Taxonomy" id="648782"/>
    <lineage>
        <taxon>Bacteria</taxon>
        <taxon>Bacillati</taxon>
        <taxon>Actinomycetota</taxon>
        <taxon>Actinomycetes</taxon>
        <taxon>Micrococcales</taxon>
        <taxon>Ruaniaceae</taxon>
        <taxon>Ruania</taxon>
    </lineage>
</organism>
<evidence type="ECO:0000313" key="1">
    <source>
        <dbReference type="EMBL" id="SEE76031.1"/>
    </source>
</evidence>
<dbReference type="InterPro" id="IPR023833">
    <property type="entry name" value="Signal_pept_SipW-depend-type"/>
</dbReference>